<evidence type="ECO:0000313" key="2">
    <source>
        <dbReference type="Proteomes" id="UP000270094"/>
    </source>
</evidence>
<name>A0A3P7JFA6_STRVU</name>
<evidence type="ECO:0000313" key="1">
    <source>
        <dbReference type="EMBL" id="VDM84351.1"/>
    </source>
</evidence>
<accession>A0A3P7JFA6</accession>
<dbReference type="EMBL" id="UYYB01129501">
    <property type="protein sequence ID" value="VDM84351.1"/>
    <property type="molecule type" value="Genomic_DNA"/>
</dbReference>
<protein>
    <submittedName>
        <fullName evidence="1">Uncharacterized protein</fullName>
    </submittedName>
</protein>
<gene>
    <name evidence="1" type="ORF">SVUK_LOCUS19349</name>
</gene>
<reference evidence="1 2" key="1">
    <citation type="submission" date="2018-11" db="EMBL/GenBank/DDBJ databases">
        <authorList>
            <consortium name="Pathogen Informatics"/>
        </authorList>
    </citation>
    <scope>NUCLEOTIDE SEQUENCE [LARGE SCALE GENOMIC DNA]</scope>
</reference>
<proteinExistence type="predicted"/>
<dbReference type="Proteomes" id="UP000270094">
    <property type="component" value="Unassembled WGS sequence"/>
</dbReference>
<dbReference type="AlphaFoldDB" id="A0A3P7JFA6"/>
<sequence length="121" mass="13564">MMITSVGCRFSIVGEETDDRTAALLRLPTPEACSFNTGRTQVRNCATSTECNTPWQFLYLRTMSRLYLAFGTNSYRTHTARVVLNGANTLAREIAALFDRPRMAVNSPLTYEDNAIHLIGR</sequence>
<organism evidence="1 2">
    <name type="scientific">Strongylus vulgaris</name>
    <name type="common">Blood worm</name>
    <dbReference type="NCBI Taxonomy" id="40348"/>
    <lineage>
        <taxon>Eukaryota</taxon>
        <taxon>Metazoa</taxon>
        <taxon>Ecdysozoa</taxon>
        <taxon>Nematoda</taxon>
        <taxon>Chromadorea</taxon>
        <taxon>Rhabditida</taxon>
        <taxon>Rhabditina</taxon>
        <taxon>Rhabditomorpha</taxon>
        <taxon>Strongyloidea</taxon>
        <taxon>Strongylidae</taxon>
        <taxon>Strongylus</taxon>
    </lineage>
</organism>
<keyword evidence="2" id="KW-1185">Reference proteome</keyword>